<dbReference type="InterPro" id="IPR003593">
    <property type="entry name" value="AAA+_ATPase"/>
</dbReference>
<evidence type="ECO:0000259" key="2">
    <source>
        <dbReference type="SMART" id="SM00382"/>
    </source>
</evidence>
<dbReference type="Pfam" id="PF13304">
    <property type="entry name" value="AAA_21"/>
    <property type="match status" value="1"/>
</dbReference>
<dbReference type="Gene3D" id="3.40.50.300">
    <property type="entry name" value="P-loop containing nucleotide triphosphate hydrolases"/>
    <property type="match status" value="2"/>
</dbReference>
<organism evidence="3 4">
    <name type="scientific">Pseudomonas syringae pv. coryli</name>
    <dbReference type="NCBI Taxonomy" id="317659"/>
    <lineage>
        <taxon>Bacteria</taxon>
        <taxon>Pseudomonadati</taxon>
        <taxon>Pseudomonadota</taxon>
        <taxon>Gammaproteobacteria</taxon>
        <taxon>Pseudomonadales</taxon>
        <taxon>Pseudomonadaceae</taxon>
        <taxon>Pseudomonas</taxon>
    </lineage>
</organism>
<feature type="domain" description="AAA+ ATPase" evidence="2">
    <location>
        <begin position="51"/>
        <end position="374"/>
    </location>
</feature>
<dbReference type="GO" id="GO:0006302">
    <property type="term" value="P:double-strand break repair"/>
    <property type="evidence" value="ECO:0007669"/>
    <property type="project" value="InterPro"/>
</dbReference>
<dbReference type="GO" id="GO:0005524">
    <property type="term" value="F:ATP binding"/>
    <property type="evidence" value="ECO:0007669"/>
    <property type="project" value="InterPro"/>
</dbReference>
<dbReference type="GO" id="GO:0016887">
    <property type="term" value="F:ATP hydrolysis activity"/>
    <property type="evidence" value="ECO:0007669"/>
    <property type="project" value="InterPro"/>
</dbReference>
<dbReference type="InterPro" id="IPR051396">
    <property type="entry name" value="Bact_Antivir_Def_Nuclease"/>
</dbReference>
<dbReference type="InterPro" id="IPR038729">
    <property type="entry name" value="Rad50/SbcC_AAA"/>
</dbReference>
<dbReference type="AlphaFoldDB" id="A0A0P9MTT9"/>
<dbReference type="Proteomes" id="UP000051335">
    <property type="component" value="Unassembled WGS sequence"/>
</dbReference>
<dbReference type="SMART" id="SM00382">
    <property type="entry name" value="AAA"/>
    <property type="match status" value="1"/>
</dbReference>
<dbReference type="InterPro" id="IPR027417">
    <property type="entry name" value="P-loop_NTPase"/>
</dbReference>
<sequence length="592" mass="65345">MLSRKIMAPRHTSKKKLAAQADANHQQITVKRLLIEQPAFRKLKHITIEFAPRITLIAGHNGIGKSTILALVANGSGLTSKKYSSYTGKLFRGLLNEIIHIDYETEFLLHQDAETLPNPILEYEINAVPMEKRCALSKRTVVNSDGETTRLEARVVPRNRPDSDFIQEEHGIKVGVAAKIPLPTIYLGMTRMIPIGESDPEKIISLVDTGIDASDAAFIADFISNVIGLTDATEAGKVITTQSIQGTNKIAKHPEYGHSPKSVSLGQDSLSAIATAFASFKKLEREWPEYPGGLMVIDELDAGFHPHAQQRLISTIGTHAKKLRIQVVATTHSLSLIEATHPENNPIGGNGVAIDSIVYLSDTVQPRVLLDPSFQAIRNDMMLIPPKAIKAIKAKPKYLKVYLEDAEANYFLETLLTLKLKRKVKSACGAGLKTIPISVGCNNLQGLQSFDPYFKTVLIVVDADASTKQGPGKLKNVVKLPGGKHASGASYSPERTIYEFVKTISANNQLFPNTRAALAMSGINSDQLREHLLRGNTDISKRDPAKRWWNERLDIIKEWQIVELWLSEHQELVDEFETELIAAAIHTAKLTY</sequence>
<gene>
    <name evidence="3" type="ORF">ALO75_02325</name>
</gene>
<name>A0A0P9MTT9_9PSED</name>
<evidence type="ECO:0000256" key="1">
    <source>
        <dbReference type="SAM" id="MobiDB-lite"/>
    </source>
</evidence>
<feature type="compositionally biased region" description="Basic residues" evidence="1">
    <location>
        <begin position="7"/>
        <end position="17"/>
    </location>
</feature>
<dbReference type="PANTHER" id="PTHR43581:SF4">
    <property type="entry name" value="ATP_GTP PHOSPHATASE"/>
    <property type="match status" value="1"/>
</dbReference>
<dbReference type="InterPro" id="IPR003959">
    <property type="entry name" value="ATPase_AAA_core"/>
</dbReference>
<dbReference type="Pfam" id="PF13476">
    <property type="entry name" value="AAA_23"/>
    <property type="match status" value="1"/>
</dbReference>
<evidence type="ECO:0000313" key="3">
    <source>
        <dbReference type="EMBL" id="KPW92312.1"/>
    </source>
</evidence>
<proteinExistence type="predicted"/>
<feature type="region of interest" description="Disordered" evidence="1">
    <location>
        <begin position="1"/>
        <end position="20"/>
    </location>
</feature>
<evidence type="ECO:0000313" key="4">
    <source>
        <dbReference type="Proteomes" id="UP000051335"/>
    </source>
</evidence>
<protein>
    <submittedName>
        <fullName evidence="3">AAA ATPase</fullName>
    </submittedName>
</protein>
<accession>A0A0P9MTT9</accession>
<dbReference type="PANTHER" id="PTHR43581">
    <property type="entry name" value="ATP/GTP PHOSPHATASE"/>
    <property type="match status" value="1"/>
</dbReference>
<comment type="caution">
    <text evidence="3">The sequence shown here is derived from an EMBL/GenBank/DDBJ whole genome shotgun (WGS) entry which is preliminary data.</text>
</comment>
<dbReference type="PATRIC" id="fig|317659.3.peg.3575"/>
<dbReference type="SUPFAM" id="SSF52540">
    <property type="entry name" value="P-loop containing nucleoside triphosphate hydrolases"/>
    <property type="match status" value="1"/>
</dbReference>
<reference evidence="3 4" key="1">
    <citation type="submission" date="2015-09" db="EMBL/GenBank/DDBJ databases">
        <title>Genome announcement of multiple Pseudomonas syringae strains.</title>
        <authorList>
            <person name="Thakur S."/>
            <person name="Wang P.W."/>
            <person name="Gong Y."/>
            <person name="Weir B.S."/>
            <person name="Guttman D.S."/>
        </authorList>
    </citation>
    <scope>NUCLEOTIDE SEQUENCE [LARGE SCALE GENOMIC DNA]</scope>
    <source>
        <strain evidence="3 4">ICMP17001</strain>
    </source>
</reference>
<keyword evidence="4" id="KW-1185">Reference proteome</keyword>
<dbReference type="EMBL" id="LJQC01000843">
    <property type="protein sequence ID" value="KPW92312.1"/>
    <property type="molecule type" value="Genomic_DNA"/>
</dbReference>